<reference evidence="2" key="5">
    <citation type="journal article" date="2021" name="G3 (Bethesda)">
        <title>Aegilops tauschii genome assembly Aet v5.0 features greater sequence contiguity and improved annotation.</title>
        <authorList>
            <person name="Wang L."/>
            <person name="Zhu T."/>
            <person name="Rodriguez J.C."/>
            <person name="Deal K.R."/>
            <person name="Dubcovsky J."/>
            <person name="McGuire P.E."/>
            <person name="Lux T."/>
            <person name="Spannagl M."/>
            <person name="Mayer K.F.X."/>
            <person name="Baldrich P."/>
            <person name="Meyers B.C."/>
            <person name="Huo N."/>
            <person name="Gu Y.Q."/>
            <person name="Zhou H."/>
            <person name="Devos K.M."/>
            <person name="Bennetzen J.L."/>
            <person name="Unver T."/>
            <person name="Budak H."/>
            <person name="Gulick P.J."/>
            <person name="Galiba G."/>
            <person name="Kalapos B."/>
            <person name="Nelson D.R."/>
            <person name="Li P."/>
            <person name="You F.M."/>
            <person name="Luo M.C."/>
            <person name="Dvorak J."/>
        </authorList>
    </citation>
    <scope>NUCLEOTIDE SEQUENCE [LARGE SCALE GENOMIC DNA]</scope>
    <source>
        <strain evidence="2">cv. AL8/78</strain>
    </source>
</reference>
<evidence type="ECO:0000313" key="3">
    <source>
        <dbReference type="Proteomes" id="UP000015105"/>
    </source>
</evidence>
<keyword evidence="1" id="KW-0812">Transmembrane</keyword>
<sequence>MCSFLALLPVSCSCHMTTLLFVWFFQYGVKIFILTSFRDTCYIEILPVVQKSNRVICLSFWAEVHYNSIYPEGGIYSLFYHRIDIILPFIPLTRLSQNADDDLLQSCPSWRTERRGGGTWSSRLVVLKPKGE</sequence>
<name>A0A453MJU7_AEGTS</name>
<reference evidence="3" key="1">
    <citation type="journal article" date="2014" name="Science">
        <title>Ancient hybridizations among the ancestral genomes of bread wheat.</title>
        <authorList>
            <consortium name="International Wheat Genome Sequencing Consortium,"/>
            <person name="Marcussen T."/>
            <person name="Sandve S.R."/>
            <person name="Heier L."/>
            <person name="Spannagl M."/>
            <person name="Pfeifer M."/>
            <person name="Jakobsen K.S."/>
            <person name="Wulff B.B."/>
            <person name="Steuernagel B."/>
            <person name="Mayer K.F."/>
            <person name="Olsen O.A."/>
        </authorList>
    </citation>
    <scope>NUCLEOTIDE SEQUENCE [LARGE SCALE GENOMIC DNA]</scope>
    <source>
        <strain evidence="3">cv. AL8/78</strain>
    </source>
</reference>
<reference evidence="2" key="3">
    <citation type="journal article" date="2017" name="Nature">
        <title>Genome sequence of the progenitor of the wheat D genome Aegilops tauschii.</title>
        <authorList>
            <person name="Luo M.C."/>
            <person name="Gu Y.Q."/>
            <person name="Puiu D."/>
            <person name="Wang H."/>
            <person name="Twardziok S.O."/>
            <person name="Deal K.R."/>
            <person name="Huo N."/>
            <person name="Zhu T."/>
            <person name="Wang L."/>
            <person name="Wang Y."/>
            <person name="McGuire P.E."/>
            <person name="Liu S."/>
            <person name="Long H."/>
            <person name="Ramasamy R.K."/>
            <person name="Rodriguez J.C."/>
            <person name="Van S.L."/>
            <person name="Yuan L."/>
            <person name="Wang Z."/>
            <person name="Xia Z."/>
            <person name="Xiao L."/>
            <person name="Anderson O.D."/>
            <person name="Ouyang S."/>
            <person name="Liang Y."/>
            <person name="Zimin A.V."/>
            <person name="Pertea G."/>
            <person name="Qi P."/>
            <person name="Bennetzen J.L."/>
            <person name="Dai X."/>
            <person name="Dawson M.W."/>
            <person name="Muller H.G."/>
            <person name="Kugler K."/>
            <person name="Rivarola-Duarte L."/>
            <person name="Spannagl M."/>
            <person name="Mayer K.F.X."/>
            <person name="Lu F.H."/>
            <person name="Bevan M.W."/>
            <person name="Leroy P."/>
            <person name="Li P."/>
            <person name="You F.M."/>
            <person name="Sun Q."/>
            <person name="Liu Z."/>
            <person name="Lyons E."/>
            <person name="Wicker T."/>
            <person name="Salzberg S.L."/>
            <person name="Devos K.M."/>
            <person name="Dvorak J."/>
        </authorList>
    </citation>
    <scope>NUCLEOTIDE SEQUENCE [LARGE SCALE GENOMIC DNA]</scope>
    <source>
        <strain evidence="2">cv. AL8/78</strain>
    </source>
</reference>
<reference evidence="3" key="2">
    <citation type="journal article" date="2017" name="Nat. Plants">
        <title>The Aegilops tauschii genome reveals multiple impacts of transposons.</title>
        <authorList>
            <person name="Zhao G."/>
            <person name="Zou C."/>
            <person name="Li K."/>
            <person name="Wang K."/>
            <person name="Li T."/>
            <person name="Gao L."/>
            <person name="Zhang X."/>
            <person name="Wang H."/>
            <person name="Yang Z."/>
            <person name="Liu X."/>
            <person name="Jiang W."/>
            <person name="Mao L."/>
            <person name="Kong X."/>
            <person name="Jiao Y."/>
            <person name="Jia J."/>
        </authorList>
    </citation>
    <scope>NUCLEOTIDE SEQUENCE [LARGE SCALE GENOMIC DNA]</scope>
    <source>
        <strain evidence="3">cv. AL8/78</strain>
    </source>
</reference>
<dbReference type="Proteomes" id="UP000015105">
    <property type="component" value="Chromosome 5D"/>
</dbReference>
<dbReference type="EnsemblPlants" id="AET5Gv21215200.18">
    <property type="protein sequence ID" value="AET5Gv21215200.18"/>
    <property type="gene ID" value="AET5Gv21215200"/>
</dbReference>
<feature type="transmembrane region" description="Helical" evidence="1">
    <location>
        <begin position="6"/>
        <end position="25"/>
    </location>
</feature>
<organism evidence="2 3">
    <name type="scientific">Aegilops tauschii subsp. strangulata</name>
    <name type="common">Goatgrass</name>
    <dbReference type="NCBI Taxonomy" id="200361"/>
    <lineage>
        <taxon>Eukaryota</taxon>
        <taxon>Viridiplantae</taxon>
        <taxon>Streptophyta</taxon>
        <taxon>Embryophyta</taxon>
        <taxon>Tracheophyta</taxon>
        <taxon>Spermatophyta</taxon>
        <taxon>Magnoliopsida</taxon>
        <taxon>Liliopsida</taxon>
        <taxon>Poales</taxon>
        <taxon>Poaceae</taxon>
        <taxon>BOP clade</taxon>
        <taxon>Pooideae</taxon>
        <taxon>Triticodae</taxon>
        <taxon>Triticeae</taxon>
        <taxon>Triticinae</taxon>
        <taxon>Aegilops</taxon>
    </lineage>
</organism>
<proteinExistence type="predicted"/>
<accession>A0A453MJU7</accession>
<evidence type="ECO:0000256" key="1">
    <source>
        <dbReference type="SAM" id="Phobius"/>
    </source>
</evidence>
<reference evidence="2" key="4">
    <citation type="submission" date="2019-03" db="UniProtKB">
        <authorList>
            <consortium name="EnsemblPlants"/>
        </authorList>
    </citation>
    <scope>IDENTIFICATION</scope>
</reference>
<keyword evidence="1" id="KW-1133">Transmembrane helix</keyword>
<dbReference type="Gramene" id="AET5Gv21215200.18">
    <property type="protein sequence ID" value="AET5Gv21215200.18"/>
    <property type="gene ID" value="AET5Gv21215200"/>
</dbReference>
<protein>
    <recommendedName>
        <fullName evidence="4">OTU domain-containing protein</fullName>
    </recommendedName>
</protein>
<evidence type="ECO:0000313" key="2">
    <source>
        <dbReference type="EnsemblPlants" id="AET5Gv21215200.18"/>
    </source>
</evidence>
<dbReference type="AlphaFoldDB" id="A0A453MJU7"/>
<keyword evidence="1" id="KW-0472">Membrane</keyword>
<keyword evidence="3" id="KW-1185">Reference proteome</keyword>
<evidence type="ECO:0008006" key="4">
    <source>
        <dbReference type="Google" id="ProtNLM"/>
    </source>
</evidence>